<organism evidence="2 3">
    <name type="scientific">Achromobacter mucicolens</name>
    <dbReference type="NCBI Taxonomy" id="1389922"/>
    <lineage>
        <taxon>Bacteria</taxon>
        <taxon>Pseudomonadati</taxon>
        <taxon>Pseudomonadota</taxon>
        <taxon>Betaproteobacteria</taxon>
        <taxon>Burkholderiales</taxon>
        <taxon>Alcaligenaceae</taxon>
        <taxon>Achromobacter</taxon>
    </lineage>
</organism>
<dbReference type="RefSeq" id="WP_279991810.1">
    <property type="nucleotide sequence ID" value="NZ_JAOBZK010000039.1"/>
</dbReference>
<proteinExistence type="predicted"/>
<dbReference type="Proteomes" id="UP001158644">
    <property type="component" value="Unassembled WGS sequence"/>
</dbReference>
<reference evidence="2 3" key="1">
    <citation type="submission" date="2022-09" db="EMBL/GenBank/DDBJ databases">
        <title>Intensive care unit water sources are persistently colonized with multi-drug resistant bacteria and are the site of extensive horizontal gene transfer of antibiotic resistance genes.</title>
        <authorList>
            <person name="Diorio-Toth L."/>
        </authorList>
    </citation>
    <scope>NUCLEOTIDE SEQUENCE [LARGE SCALE GENOMIC DNA]</scope>
    <source>
        <strain evidence="2 3">GD03967</strain>
    </source>
</reference>
<evidence type="ECO:0000313" key="3">
    <source>
        <dbReference type="Proteomes" id="UP001158644"/>
    </source>
</evidence>
<name>A0ABD4YZX2_9BURK</name>
<dbReference type="AlphaFoldDB" id="A0ABD4YZX2"/>
<dbReference type="EMBL" id="JAOBZK010000039">
    <property type="protein sequence ID" value="MDH1180851.1"/>
    <property type="molecule type" value="Genomic_DNA"/>
</dbReference>
<dbReference type="InterPro" id="IPR025295">
    <property type="entry name" value="eCIS_core_dom"/>
</dbReference>
<sequence length="386" mass="40903">MRTALFTPQPDTAPPRARLVLRRCACGCGGKSSGKSGCAALPLGGRAKTAVPDQVEDVLRSPGEPLAAADRAEFEQRYGHDFGRVRIHADARAADSARALHAQAYTVGPHVAFGAGRYAPRTRQGRELLAHELAHVVQQQARYRPGLPLELGAADSPLEAQADRAAHSLSQPIAAPGLAQTVQRAGMGDLRVAEAEARKCPGTHTMPDDVYDAVNDAWSKSGHGGDTVQEHGGRIVSDKDGKRVIRTGSGGGGSISLPAEQKGDYTLGTYHTHPYSSSEGSKLGVAFSGADVANFMAGNQGWVKYIGAGSCHYALNIQDYEAVYDCRKRNVDFKTRWNDAFAAATGTFQAKVETAVRASIDGCGVCFYRACRPDAASAVPKNMSLI</sequence>
<gene>
    <name evidence="2" type="ORF">N5C72_22450</name>
</gene>
<comment type="caution">
    <text evidence="2">The sequence shown here is derived from an EMBL/GenBank/DDBJ whole genome shotgun (WGS) entry which is preliminary data.</text>
</comment>
<evidence type="ECO:0000313" key="2">
    <source>
        <dbReference type="EMBL" id="MDH1180851.1"/>
    </source>
</evidence>
<feature type="domain" description="eCIS core" evidence="1">
    <location>
        <begin position="65"/>
        <end position="141"/>
    </location>
</feature>
<protein>
    <submittedName>
        <fullName evidence="2">DUF4157 domain-containing protein</fullName>
    </submittedName>
</protein>
<evidence type="ECO:0000259" key="1">
    <source>
        <dbReference type="Pfam" id="PF13699"/>
    </source>
</evidence>
<dbReference type="Pfam" id="PF13699">
    <property type="entry name" value="eCIS_core"/>
    <property type="match status" value="1"/>
</dbReference>
<accession>A0ABD4YZX2</accession>